<dbReference type="EMBL" id="KN823010">
    <property type="protein sequence ID" value="KIO27366.1"/>
    <property type="molecule type" value="Genomic_DNA"/>
</dbReference>
<name>A0A0C3QJP8_9AGAM</name>
<dbReference type="GO" id="GO:0016491">
    <property type="term" value="F:oxidoreductase activity"/>
    <property type="evidence" value="ECO:0007669"/>
    <property type="project" value="UniProtKB-KW"/>
</dbReference>
<reference evidence="5" key="2">
    <citation type="submission" date="2015-01" db="EMBL/GenBank/DDBJ databases">
        <title>Evolutionary Origins and Diversification of the Mycorrhizal Mutualists.</title>
        <authorList>
            <consortium name="DOE Joint Genome Institute"/>
            <consortium name="Mycorrhizal Genomics Consortium"/>
            <person name="Kohler A."/>
            <person name="Kuo A."/>
            <person name="Nagy L.G."/>
            <person name="Floudas D."/>
            <person name="Copeland A."/>
            <person name="Barry K.W."/>
            <person name="Cichocki N."/>
            <person name="Veneault-Fourrey C."/>
            <person name="LaButti K."/>
            <person name="Lindquist E.A."/>
            <person name="Lipzen A."/>
            <person name="Lundell T."/>
            <person name="Morin E."/>
            <person name="Murat C."/>
            <person name="Riley R."/>
            <person name="Ohm R."/>
            <person name="Sun H."/>
            <person name="Tunlid A."/>
            <person name="Henrissat B."/>
            <person name="Grigoriev I.V."/>
            <person name="Hibbett D.S."/>
            <person name="Martin F."/>
        </authorList>
    </citation>
    <scope>NUCLEOTIDE SEQUENCE [LARGE SCALE GENOMIC DNA]</scope>
    <source>
        <strain evidence="5">MUT 4182</strain>
    </source>
</reference>
<accession>A0A0C3QJP8</accession>
<reference evidence="4 5" key="1">
    <citation type="submission" date="2014-04" db="EMBL/GenBank/DDBJ databases">
        <authorList>
            <consortium name="DOE Joint Genome Institute"/>
            <person name="Kuo A."/>
            <person name="Girlanda M."/>
            <person name="Perotto S."/>
            <person name="Kohler A."/>
            <person name="Nagy L.G."/>
            <person name="Floudas D."/>
            <person name="Copeland A."/>
            <person name="Barry K.W."/>
            <person name="Cichocki N."/>
            <person name="Veneault-Fourrey C."/>
            <person name="LaButti K."/>
            <person name="Lindquist E.A."/>
            <person name="Lipzen A."/>
            <person name="Lundell T."/>
            <person name="Morin E."/>
            <person name="Murat C."/>
            <person name="Sun H."/>
            <person name="Tunlid A."/>
            <person name="Henrissat B."/>
            <person name="Grigoriev I.V."/>
            <person name="Hibbett D.S."/>
            <person name="Martin F."/>
            <person name="Nordberg H.P."/>
            <person name="Cantor M.N."/>
            <person name="Hua S.X."/>
        </authorList>
    </citation>
    <scope>NUCLEOTIDE SEQUENCE [LARGE SCALE GENOMIC DNA]</scope>
    <source>
        <strain evidence="4 5">MUT 4182</strain>
    </source>
</reference>
<dbReference type="HOGENOM" id="CLU_058266_0_0_1"/>
<feature type="domain" description="NmrA-like" evidence="3">
    <location>
        <begin position="7"/>
        <end position="297"/>
    </location>
</feature>
<keyword evidence="2" id="KW-0560">Oxidoreductase</keyword>
<dbReference type="PANTHER" id="PTHR47706">
    <property type="entry name" value="NMRA-LIKE FAMILY PROTEIN"/>
    <property type="match status" value="1"/>
</dbReference>
<sequence>MSSSSINVVVAGGTGHLGKLISKTLLSPVYRPGQINRVVVLSRDDSSSVAQELKALGAEIHTGPVQADTLKGIDVVINAWGFMVPGDIKNALVRAAVDAGVKVYFPSEFGVDPRTLDVEAKIFASKVEQTDYAREVGKGALKVVEIYNGGFLGQIAQYAPAVGIDIPNKTVTSVGQGSATARVTFTSERDIAYSTVRFAILAAQDPSSVADKVCISGTNASWSHLAELLSKEVGTKFEVKELDDAPLRKKIEEGDFIAALRYAYGKGHVDLTTGQTSNELVNPGQELWKWETVEEYVKKTNGLSPA</sequence>
<evidence type="ECO:0000313" key="5">
    <source>
        <dbReference type="Proteomes" id="UP000054248"/>
    </source>
</evidence>
<dbReference type="Gene3D" id="3.90.25.10">
    <property type="entry name" value="UDP-galactose 4-epimerase, domain 1"/>
    <property type="match status" value="1"/>
</dbReference>
<proteinExistence type="predicted"/>
<evidence type="ECO:0000256" key="2">
    <source>
        <dbReference type="ARBA" id="ARBA00023002"/>
    </source>
</evidence>
<dbReference type="AlphaFoldDB" id="A0A0C3QJP8"/>
<dbReference type="SUPFAM" id="SSF51735">
    <property type="entry name" value="NAD(P)-binding Rossmann-fold domains"/>
    <property type="match status" value="1"/>
</dbReference>
<dbReference type="Proteomes" id="UP000054248">
    <property type="component" value="Unassembled WGS sequence"/>
</dbReference>
<keyword evidence="1" id="KW-0521">NADP</keyword>
<dbReference type="STRING" id="1051891.A0A0C3QJP8"/>
<dbReference type="InterPro" id="IPR008030">
    <property type="entry name" value="NmrA-like"/>
</dbReference>
<evidence type="ECO:0000313" key="4">
    <source>
        <dbReference type="EMBL" id="KIO27366.1"/>
    </source>
</evidence>
<dbReference type="OrthoDB" id="5283654at2759"/>
<dbReference type="Gene3D" id="3.40.50.720">
    <property type="entry name" value="NAD(P)-binding Rossmann-like Domain"/>
    <property type="match status" value="1"/>
</dbReference>
<keyword evidence="5" id="KW-1185">Reference proteome</keyword>
<organism evidence="4 5">
    <name type="scientific">Tulasnella calospora MUT 4182</name>
    <dbReference type="NCBI Taxonomy" id="1051891"/>
    <lineage>
        <taxon>Eukaryota</taxon>
        <taxon>Fungi</taxon>
        <taxon>Dikarya</taxon>
        <taxon>Basidiomycota</taxon>
        <taxon>Agaricomycotina</taxon>
        <taxon>Agaricomycetes</taxon>
        <taxon>Cantharellales</taxon>
        <taxon>Tulasnellaceae</taxon>
        <taxon>Tulasnella</taxon>
    </lineage>
</organism>
<dbReference type="PANTHER" id="PTHR47706:SF9">
    <property type="entry name" value="NMRA-LIKE DOMAIN-CONTAINING PROTEIN-RELATED"/>
    <property type="match status" value="1"/>
</dbReference>
<protein>
    <recommendedName>
        <fullName evidence="3">NmrA-like domain-containing protein</fullName>
    </recommendedName>
</protein>
<dbReference type="InterPro" id="IPR051609">
    <property type="entry name" value="NmrA/Isoflavone_reductase-like"/>
</dbReference>
<dbReference type="InterPro" id="IPR036291">
    <property type="entry name" value="NAD(P)-bd_dom_sf"/>
</dbReference>
<dbReference type="Pfam" id="PF05368">
    <property type="entry name" value="NmrA"/>
    <property type="match status" value="1"/>
</dbReference>
<evidence type="ECO:0000256" key="1">
    <source>
        <dbReference type="ARBA" id="ARBA00022857"/>
    </source>
</evidence>
<evidence type="ECO:0000259" key="3">
    <source>
        <dbReference type="Pfam" id="PF05368"/>
    </source>
</evidence>
<gene>
    <name evidence="4" type="ORF">M407DRAFT_191683</name>
</gene>